<comment type="caution">
    <text evidence="1">The sequence shown here is derived from an EMBL/GenBank/DDBJ whole genome shotgun (WGS) entry which is preliminary data.</text>
</comment>
<accession>A0AAE3YQE4</accession>
<evidence type="ECO:0000313" key="1">
    <source>
        <dbReference type="EMBL" id="MDR7277760.1"/>
    </source>
</evidence>
<keyword evidence="2" id="KW-1185">Reference proteome</keyword>
<name>A0AAE3YQE4_9ACTN</name>
<dbReference type="RefSeq" id="WP_310370248.1">
    <property type="nucleotide sequence ID" value="NZ_JAVDYB010000001.1"/>
</dbReference>
<organism evidence="1 2">
    <name type="scientific">Catenuloplanes atrovinosus</name>
    <dbReference type="NCBI Taxonomy" id="137266"/>
    <lineage>
        <taxon>Bacteria</taxon>
        <taxon>Bacillati</taxon>
        <taxon>Actinomycetota</taxon>
        <taxon>Actinomycetes</taxon>
        <taxon>Micromonosporales</taxon>
        <taxon>Micromonosporaceae</taxon>
        <taxon>Catenuloplanes</taxon>
    </lineage>
</organism>
<evidence type="ECO:0000313" key="2">
    <source>
        <dbReference type="Proteomes" id="UP001183643"/>
    </source>
</evidence>
<sequence>MSMIGYVRIDAGGLDSASAGGGCGVSGGVGLVCAVVDAVKAGRLGYCCGDGTGRITRGLPICGGFGGRDLGYGTVA</sequence>
<gene>
    <name evidence="1" type="ORF">J2S41_004538</name>
</gene>
<dbReference type="AlphaFoldDB" id="A0AAE3YQE4"/>
<protein>
    <submittedName>
        <fullName evidence="1">Uncharacterized protein</fullName>
    </submittedName>
</protein>
<reference evidence="1" key="1">
    <citation type="submission" date="2023-07" db="EMBL/GenBank/DDBJ databases">
        <title>Sequencing the genomes of 1000 actinobacteria strains.</title>
        <authorList>
            <person name="Klenk H.-P."/>
        </authorList>
    </citation>
    <scope>NUCLEOTIDE SEQUENCE</scope>
    <source>
        <strain evidence="1">DSM 44707</strain>
    </source>
</reference>
<proteinExistence type="predicted"/>
<dbReference type="EMBL" id="JAVDYB010000001">
    <property type="protein sequence ID" value="MDR7277760.1"/>
    <property type="molecule type" value="Genomic_DNA"/>
</dbReference>
<dbReference type="Proteomes" id="UP001183643">
    <property type="component" value="Unassembled WGS sequence"/>
</dbReference>